<evidence type="ECO:0000313" key="2">
    <source>
        <dbReference type="Proteomes" id="UP001152747"/>
    </source>
</evidence>
<dbReference type="AlphaFoldDB" id="A0A9P1IQE6"/>
<accession>A0A9P1IQE6</accession>
<sequence>MMSSKRSEFLAYFFRIIFRRKLLKLVWKSPRGKLKIRNLAENLENPENFSQGSIFLNILDLWKFGVLDGQIVRVTVTATTVLGDVQQFERLLMVKSCRKTAAGNFEISKIDFFNIFGTTVVQQVTVDNIIPHFILRREKLEILENLKFARIRDFESANNKIRLNPEKNRKFFEVSQNFLQK</sequence>
<proteinExistence type="predicted"/>
<gene>
    <name evidence="1" type="ORF">CAMP_LOCUS12775</name>
</gene>
<name>A0A9P1IQE6_9PELO</name>
<dbReference type="OrthoDB" id="2187at2759"/>
<comment type="caution">
    <text evidence="1">The sequence shown here is derived from an EMBL/GenBank/DDBJ whole genome shotgun (WGS) entry which is preliminary data.</text>
</comment>
<reference evidence="1" key="1">
    <citation type="submission" date="2022-11" db="EMBL/GenBank/DDBJ databases">
        <authorList>
            <person name="Kikuchi T."/>
        </authorList>
    </citation>
    <scope>NUCLEOTIDE SEQUENCE</scope>
    <source>
        <strain evidence="1">PS1010</strain>
    </source>
</reference>
<protein>
    <submittedName>
        <fullName evidence="1">Uncharacterized protein</fullName>
    </submittedName>
</protein>
<dbReference type="EMBL" id="CANHGI010000005">
    <property type="protein sequence ID" value="CAI5450138.1"/>
    <property type="molecule type" value="Genomic_DNA"/>
</dbReference>
<dbReference type="Proteomes" id="UP001152747">
    <property type="component" value="Unassembled WGS sequence"/>
</dbReference>
<evidence type="ECO:0000313" key="1">
    <source>
        <dbReference type="EMBL" id="CAI5450138.1"/>
    </source>
</evidence>
<keyword evidence="2" id="KW-1185">Reference proteome</keyword>
<organism evidence="1 2">
    <name type="scientific">Caenorhabditis angaria</name>
    <dbReference type="NCBI Taxonomy" id="860376"/>
    <lineage>
        <taxon>Eukaryota</taxon>
        <taxon>Metazoa</taxon>
        <taxon>Ecdysozoa</taxon>
        <taxon>Nematoda</taxon>
        <taxon>Chromadorea</taxon>
        <taxon>Rhabditida</taxon>
        <taxon>Rhabditina</taxon>
        <taxon>Rhabditomorpha</taxon>
        <taxon>Rhabditoidea</taxon>
        <taxon>Rhabditidae</taxon>
        <taxon>Peloderinae</taxon>
        <taxon>Caenorhabditis</taxon>
    </lineage>
</organism>